<proteinExistence type="predicted"/>
<evidence type="ECO:0000313" key="3">
    <source>
        <dbReference type="Proteomes" id="UP000243459"/>
    </source>
</evidence>
<feature type="region of interest" description="Disordered" evidence="1">
    <location>
        <begin position="1"/>
        <end position="25"/>
    </location>
</feature>
<reference evidence="3" key="1">
    <citation type="journal article" date="2017" name="Nat. Commun.">
        <title>The asparagus genome sheds light on the origin and evolution of a young Y chromosome.</title>
        <authorList>
            <person name="Harkess A."/>
            <person name="Zhou J."/>
            <person name="Xu C."/>
            <person name="Bowers J.E."/>
            <person name="Van der Hulst R."/>
            <person name="Ayyampalayam S."/>
            <person name="Mercati F."/>
            <person name="Riccardi P."/>
            <person name="McKain M.R."/>
            <person name="Kakrana A."/>
            <person name="Tang H."/>
            <person name="Ray J."/>
            <person name="Groenendijk J."/>
            <person name="Arikit S."/>
            <person name="Mathioni S.M."/>
            <person name="Nakano M."/>
            <person name="Shan H."/>
            <person name="Telgmann-Rauber A."/>
            <person name="Kanno A."/>
            <person name="Yue Z."/>
            <person name="Chen H."/>
            <person name="Li W."/>
            <person name="Chen Y."/>
            <person name="Xu X."/>
            <person name="Zhang Y."/>
            <person name="Luo S."/>
            <person name="Chen H."/>
            <person name="Gao J."/>
            <person name="Mao Z."/>
            <person name="Pires J.C."/>
            <person name="Luo M."/>
            <person name="Kudrna D."/>
            <person name="Wing R.A."/>
            <person name="Meyers B.C."/>
            <person name="Yi K."/>
            <person name="Kong H."/>
            <person name="Lavrijsen P."/>
            <person name="Sunseri F."/>
            <person name="Falavigna A."/>
            <person name="Ye Y."/>
            <person name="Leebens-Mack J.H."/>
            <person name="Chen G."/>
        </authorList>
    </citation>
    <scope>NUCLEOTIDE SEQUENCE [LARGE SCALE GENOMIC DNA]</scope>
    <source>
        <strain evidence="3">cv. DH0086</strain>
    </source>
</reference>
<protein>
    <submittedName>
        <fullName evidence="2">Uncharacterized protein</fullName>
    </submittedName>
</protein>
<dbReference type="EMBL" id="CM007384">
    <property type="protein sequence ID" value="ONK72221.1"/>
    <property type="molecule type" value="Genomic_DNA"/>
</dbReference>
<keyword evidence="3" id="KW-1185">Reference proteome</keyword>
<name>A0A5P1F6C4_ASPOF</name>
<evidence type="ECO:0000313" key="2">
    <source>
        <dbReference type="EMBL" id="ONK72221.1"/>
    </source>
</evidence>
<accession>A0A5P1F6C4</accession>
<evidence type="ECO:0000256" key="1">
    <source>
        <dbReference type="SAM" id="MobiDB-lite"/>
    </source>
</evidence>
<organism evidence="2 3">
    <name type="scientific">Asparagus officinalis</name>
    <name type="common">Garden asparagus</name>
    <dbReference type="NCBI Taxonomy" id="4686"/>
    <lineage>
        <taxon>Eukaryota</taxon>
        <taxon>Viridiplantae</taxon>
        <taxon>Streptophyta</taxon>
        <taxon>Embryophyta</taxon>
        <taxon>Tracheophyta</taxon>
        <taxon>Spermatophyta</taxon>
        <taxon>Magnoliopsida</taxon>
        <taxon>Liliopsida</taxon>
        <taxon>Asparagales</taxon>
        <taxon>Asparagaceae</taxon>
        <taxon>Asparagoideae</taxon>
        <taxon>Asparagus</taxon>
    </lineage>
</organism>
<dbReference type="AlphaFoldDB" id="A0A5P1F6C4"/>
<dbReference type="Proteomes" id="UP000243459">
    <property type="component" value="Chromosome 4"/>
</dbReference>
<sequence>MDKISIERVEEDEEEEEERRGVKEWSEKDLEGMRGMCFWMGKEVEELKKESGEIKGRVLREPSQLGLLLHPRSILLGESLDKLHKAELAQKDSSVVCIGLTRAFPSIKSWWHVTEASDSVSPPHA</sequence>
<gene>
    <name evidence="2" type="ORF">A4U43_C04F17100</name>
</gene>
<dbReference type="Gramene" id="ONK72221">
    <property type="protein sequence ID" value="ONK72221"/>
    <property type="gene ID" value="A4U43_C04F17100"/>
</dbReference>